<gene>
    <name evidence="4" type="ORF">M9Y10_034409</name>
</gene>
<dbReference type="SUPFAM" id="SSF56112">
    <property type="entry name" value="Protein kinase-like (PK-like)"/>
    <property type="match status" value="1"/>
</dbReference>
<name>A0ABR2KFV7_9EUKA</name>
<feature type="region of interest" description="Disordered" evidence="2">
    <location>
        <begin position="354"/>
        <end position="381"/>
    </location>
</feature>
<dbReference type="Proteomes" id="UP001470230">
    <property type="component" value="Unassembled WGS sequence"/>
</dbReference>
<dbReference type="Gene3D" id="1.10.510.10">
    <property type="entry name" value="Transferase(Phosphotransferase) domain 1"/>
    <property type="match status" value="1"/>
</dbReference>
<evidence type="ECO:0000259" key="3">
    <source>
        <dbReference type="PROSITE" id="PS50011"/>
    </source>
</evidence>
<dbReference type="InterPro" id="IPR011009">
    <property type="entry name" value="Kinase-like_dom_sf"/>
</dbReference>
<evidence type="ECO:0000313" key="5">
    <source>
        <dbReference type="Proteomes" id="UP001470230"/>
    </source>
</evidence>
<protein>
    <recommendedName>
        <fullName evidence="3">Protein kinase domain-containing protein</fullName>
    </recommendedName>
</protein>
<evidence type="ECO:0000313" key="4">
    <source>
        <dbReference type="EMBL" id="KAK8889656.1"/>
    </source>
</evidence>
<accession>A0ABR2KFV7</accession>
<feature type="compositionally biased region" description="Basic and acidic residues" evidence="2">
    <location>
        <begin position="370"/>
        <end position="381"/>
    </location>
</feature>
<dbReference type="Gene3D" id="3.30.200.20">
    <property type="entry name" value="Phosphorylase Kinase, domain 1"/>
    <property type="match status" value="1"/>
</dbReference>
<reference evidence="4 5" key="1">
    <citation type="submission" date="2024-04" db="EMBL/GenBank/DDBJ databases">
        <title>Tritrichomonas musculus Genome.</title>
        <authorList>
            <person name="Alves-Ferreira E."/>
            <person name="Grigg M."/>
            <person name="Lorenzi H."/>
            <person name="Galac M."/>
        </authorList>
    </citation>
    <scope>NUCLEOTIDE SEQUENCE [LARGE SCALE GENOMIC DNA]</scope>
    <source>
        <strain evidence="4 5">EAF2021</strain>
    </source>
</reference>
<organism evidence="4 5">
    <name type="scientific">Tritrichomonas musculus</name>
    <dbReference type="NCBI Taxonomy" id="1915356"/>
    <lineage>
        <taxon>Eukaryota</taxon>
        <taxon>Metamonada</taxon>
        <taxon>Parabasalia</taxon>
        <taxon>Tritrichomonadida</taxon>
        <taxon>Tritrichomonadidae</taxon>
        <taxon>Tritrichomonas</taxon>
    </lineage>
</organism>
<dbReference type="PANTHER" id="PTHR23257">
    <property type="entry name" value="SERINE-THREONINE PROTEIN KINASE"/>
    <property type="match status" value="1"/>
</dbReference>
<evidence type="ECO:0000256" key="2">
    <source>
        <dbReference type="SAM" id="MobiDB-lite"/>
    </source>
</evidence>
<comment type="caution">
    <text evidence="4">The sequence shown here is derived from an EMBL/GenBank/DDBJ whole genome shotgun (WGS) entry which is preliminary data.</text>
</comment>
<evidence type="ECO:0000256" key="1">
    <source>
        <dbReference type="SAM" id="Coils"/>
    </source>
</evidence>
<dbReference type="InterPro" id="IPR008271">
    <property type="entry name" value="Ser/Thr_kinase_AS"/>
</dbReference>
<dbReference type="InterPro" id="IPR050167">
    <property type="entry name" value="Ser_Thr_protein_kinase"/>
</dbReference>
<feature type="coiled-coil region" evidence="1">
    <location>
        <begin position="400"/>
        <end position="462"/>
    </location>
</feature>
<feature type="domain" description="Protein kinase" evidence="3">
    <location>
        <begin position="16"/>
        <end position="286"/>
    </location>
</feature>
<keyword evidence="1" id="KW-0175">Coiled coil</keyword>
<dbReference type="PROSITE" id="PS00108">
    <property type="entry name" value="PROTEIN_KINASE_ST"/>
    <property type="match status" value="1"/>
</dbReference>
<dbReference type="PROSITE" id="PS50011">
    <property type="entry name" value="PROTEIN_KINASE_DOM"/>
    <property type="match status" value="1"/>
</dbReference>
<sequence length="511" mass="60477">MFICPFLSYEHDINEFELLKKINDGSFGSVYLAIEKKTRKNVAIKILKYIDNQDVWRIKTNRELEILIQTNHPAIIKIIGYCRKDFFGNDNLCIIMPLMMSSYHNILEDIQSGLPPPNFDNTSRQKIIYGIANALKRLHSKKIAHRDIKPGNVLIDQNYLAFLADFNLSKSFNPKLQIEISQNDIGTRPYMAPEIINGDENYDPFKADVYAFGIFLYQVVTDRQPYENFTFKTEYKIINENFRPKLYDYIPTNFSELLKRCFDKDPKKRPSFNEIVEMLNLPDYYLPDVNVDEYKSYIDDVNEAKDIFDSLYDENEELKKQVQKLIEQNNKITNERNNYDAEIIKLKKEIGELKSKQSESQNKKKKTKKMRSELISPRKREYEGTNDLAPTIKQKNSNDYHEENEYVTKLHNEIKKMQKEIDLLRYERNNLQYCYLSQITSSNEFENKVMALSNDIKQKNAENYKISIINKDYLRKINALRQKVTKYLKIFKSLNYKFDINSDNDINELLS</sequence>
<dbReference type="Pfam" id="PF00069">
    <property type="entry name" value="Pkinase"/>
    <property type="match status" value="1"/>
</dbReference>
<proteinExistence type="predicted"/>
<dbReference type="SMART" id="SM00220">
    <property type="entry name" value="S_TKc"/>
    <property type="match status" value="1"/>
</dbReference>
<keyword evidence="5" id="KW-1185">Reference proteome</keyword>
<dbReference type="InterPro" id="IPR000719">
    <property type="entry name" value="Prot_kinase_dom"/>
</dbReference>
<dbReference type="EMBL" id="JAPFFF010000005">
    <property type="protein sequence ID" value="KAK8889656.1"/>
    <property type="molecule type" value="Genomic_DNA"/>
</dbReference>